<feature type="coiled-coil region" evidence="1">
    <location>
        <begin position="58"/>
        <end position="85"/>
    </location>
</feature>
<dbReference type="EMBL" id="JBBXMP010000093">
    <property type="protein sequence ID" value="KAL0062886.1"/>
    <property type="molecule type" value="Genomic_DNA"/>
</dbReference>
<organism evidence="2 3">
    <name type="scientific">Marasmius tenuissimus</name>
    <dbReference type="NCBI Taxonomy" id="585030"/>
    <lineage>
        <taxon>Eukaryota</taxon>
        <taxon>Fungi</taxon>
        <taxon>Dikarya</taxon>
        <taxon>Basidiomycota</taxon>
        <taxon>Agaricomycotina</taxon>
        <taxon>Agaricomycetes</taxon>
        <taxon>Agaricomycetidae</taxon>
        <taxon>Agaricales</taxon>
        <taxon>Marasmiineae</taxon>
        <taxon>Marasmiaceae</taxon>
        <taxon>Marasmius</taxon>
    </lineage>
</organism>
<proteinExistence type="predicted"/>
<accession>A0ABR2ZMJ6</accession>
<dbReference type="Proteomes" id="UP001437256">
    <property type="component" value="Unassembled WGS sequence"/>
</dbReference>
<evidence type="ECO:0000256" key="1">
    <source>
        <dbReference type="SAM" id="Coils"/>
    </source>
</evidence>
<protein>
    <submittedName>
        <fullName evidence="2">Uncharacterized protein</fullName>
    </submittedName>
</protein>
<comment type="caution">
    <text evidence="2">The sequence shown here is derived from an EMBL/GenBank/DDBJ whole genome shotgun (WGS) entry which is preliminary data.</text>
</comment>
<keyword evidence="3" id="KW-1185">Reference proteome</keyword>
<sequence length="135" mass="16013">MEADDTKEQIFVENPKHVHHICWKKYTQDTERLEEQLVRSIRGRIRLAEDMGTLQIEKAEFNYKLKETEERLKAAEEELYNLRKKITGAAGLLLDTARIGLRGRERRGKRVKRLNLEPKTPRKGCVYDYEDWSPQ</sequence>
<evidence type="ECO:0000313" key="3">
    <source>
        <dbReference type="Proteomes" id="UP001437256"/>
    </source>
</evidence>
<evidence type="ECO:0000313" key="2">
    <source>
        <dbReference type="EMBL" id="KAL0062886.1"/>
    </source>
</evidence>
<gene>
    <name evidence="2" type="ORF">AAF712_010207</name>
</gene>
<keyword evidence="1" id="KW-0175">Coiled coil</keyword>
<name>A0ABR2ZMJ6_9AGAR</name>
<reference evidence="2 3" key="1">
    <citation type="submission" date="2024-05" db="EMBL/GenBank/DDBJ databases">
        <title>A draft genome resource for the thread blight pathogen Marasmius tenuissimus strain MS-2.</title>
        <authorList>
            <person name="Yulfo-Soto G.E."/>
            <person name="Baruah I.K."/>
            <person name="Amoako-Attah I."/>
            <person name="Bukari Y."/>
            <person name="Meinhardt L.W."/>
            <person name="Bailey B.A."/>
            <person name="Cohen S.P."/>
        </authorList>
    </citation>
    <scope>NUCLEOTIDE SEQUENCE [LARGE SCALE GENOMIC DNA]</scope>
    <source>
        <strain evidence="2 3">MS-2</strain>
    </source>
</reference>